<accession>A0A1L9RG51</accession>
<evidence type="ECO:0000313" key="2">
    <source>
        <dbReference type="EMBL" id="OJJ33916.1"/>
    </source>
</evidence>
<dbReference type="GeneID" id="63753578"/>
<feature type="compositionally biased region" description="Low complexity" evidence="1">
    <location>
        <begin position="518"/>
        <end position="531"/>
    </location>
</feature>
<dbReference type="AlphaFoldDB" id="A0A1L9RG51"/>
<dbReference type="RefSeq" id="XP_040687592.1">
    <property type="nucleotide sequence ID" value="XM_040837730.1"/>
</dbReference>
<gene>
    <name evidence="2" type="ORF">ASPWEDRAFT_52288</name>
</gene>
<protein>
    <submittedName>
        <fullName evidence="2">Uncharacterized protein</fullName>
    </submittedName>
</protein>
<keyword evidence="3" id="KW-1185">Reference proteome</keyword>
<evidence type="ECO:0000313" key="3">
    <source>
        <dbReference type="Proteomes" id="UP000184383"/>
    </source>
</evidence>
<sequence length="1003" mass="111566">MSHPLVAAVWEQLGRHDVANILREVIGEYATELATLHVKSGPTSDIESTTRMVFWIKAIFDLQRTYLQGMSGMRDCHPYLLPYLLPSETIFSTLMYLIRVKSELFPISMATTPEFAEHRYSIAQTLLAGVRLLVLRGENLHTHMKVNLEQAIRAAWQHPGLSSGESYLVNDFLPSAIGFIGYPDISGSPQSPAAKACLPPFVSGIYPFSITPETLITDTLTALVGSNGEQMGPFWTLYDILWAAEAALIQCHVDRRRFAQDQGYSSKAAVKVEEAFVQAGETRKKLARTILMASDGQSDSPSLQVLATMILSQNANGAPPLQTRRTREAWVNFSHIRTALDNSLGLFVRWLINRRVQLWDCNGELEAVSREYQQHLTQWLHNSSSTETGNQTNEPERRGSVVYVVNCPAVHPVPRDLLEEQLRGGDRAAYEQLQESSPFITMDVSCPLCPGDSRIQNARMIEPLEQLSNALHFVSESESSISRHSFLESVSRNTTSRSSSLSRSTGRSSTPLESSDNSKSPTSPITPSPGSMRIGSRLSFSMAPEGISTVLANTSEQLREKQTIKSLSRELKNVKMSFSGRRSSLRRSLSKEQRLPHQPRFVFSSTGKTLLLWGANSNWVMRFEVPSIVEGRKPQGHRYDVSGVQNVAVGDQRCAIVASVGEHLELLVFGSTGSTAEAYLTIDIPQRTPSITSMTMSRDDEYVAFTLGDQFHVYRLGANMIKKVILADQIGPYPNHGSLCQSNMAPNEKGISHNAVIQRKLQFSVDGKSLVVATHLGDYHIYTDIWDCTVEPWSIISGRSRSFKLPNWTTNDGDLTSVFYDVFHQSVFLTAFLGKEYPILFSTSKERMMTDPHSIRVVHAAQSPSGSRFAIVNGMNEIYICNSKSNGTLNSSRLKKSTAKLSSSIFKPGKMILSFPHENEVLAFWVKDGKLILRSTKVHDGSETINDYDLWSDFDHLVVEKPSTAGLHLQPRRQSFLSTQQIAEMGGSPFIPRPQLPELPSGD</sequence>
<dbReference type="SUPFAM" id="SSF82171">
    <property type="entry name" value="DPP6 N-terminal domain-like"/>
    <property type="match status" value="1"/>
</dbReference>
<feature type="compositionally biased region" description="Low complexity" evidence="1">
    <location>
        <begin position="484"/>
        <end position="510"/>
    </location>
</feature>
<dbReference type="EMBL" id="KV878213">
    <property type="protein sequence ID" value="OJJ33916.1"/>
    <property type="molecule type" value="Genomic_DNA"/>
</dbReference>
<dbReference type="STRING" id="1073089.A0A1L9RG51"/>
<reference evidence="3" key="1">
    <citation type="journal article" date="2017" name="Genome Biol.">
        <title>Comparative genomics reveals high biological diversity and specific adaptations in the industrially and medically important fungal genus Aspergillus.</title>
        <authorList>
            <person name="de Vries R.P."/>
            <person name="Riley R."/>
            <person name="Wiebenga A."/>
            <person name="Aguilar-Osorio G."/>
            <person name="Amillis S."/>
            <person name="Uchima C.A."/>
            <person name="Anderluh G."/>
            <person name="Asadollahi M."/>
            <person name="Askin M."/>
            <person name="Barry K."/>
            <person name="Battaglia E."/>
            <person name="Bayram O."/>
            <person name="Benocci T."/>
            <person name="Braus-Stromeyer S.A."/>
            <person name="Caldana C."/>
            <person name="Canovas D."/>
            <person name="Cerqueira G.C."/>
            <person name="Chen F."/>
            <person name="Chen W."/>
            <person name="Choi C."/>
            <person name="Clum A."/>
            <person name="Dos Santos R.A."/>
            <person name="Damasio A.R."/>
            <person name="Diallinas G."/>
            <person name="Emri T."/>
            <person name="Fekete E."/>
            <person name="Flipphi M."/>
            <person name="Freyberg S."/>
            <person name="Gallo A."/>
            <person name="Gournas C."/>
            <person name="Habgood R."/>
            <person name="Hainaut M."/>
            <person name="Harispe M.L."/>
            <person name="Henrissat B."/>
            <person name="Hilden K.S."/>
            <person name="Hope R."/>
            <person name="Hossain A."/>
            <person name="Karabika E."/>
            <person name="Karaffa L."/>
            <person name="Karanyi Z."/>
            <person name="Krasevec N."/>
            <person name="Kuo A."/>
            <person name="Kusch H."/>
            <person name="LaButti K."/>
            <person name="Lagendijk E.L."/>
            <person name="Lapidus A."/>
            <person name="Levasseur A."/>
            <person name="Lindquist E."/>
            <person name="Lipzen A."/>
            <person name="Logrieco A.F."/>
            <person name="MacCabe A."/>
            <person name="Maekelae M.R."/>
            <person name="Malavazi I."/>
            <person name="Melin P."/>
            <person name="Meyer V."/>
            <person name="Mielnichuk N."/>
            <person name="Miskei M."/>
            <person name="Molnar A.P."/>
            <person name="Mule G."/>
            <person name="Ngan C.Y."/>
            <person name="Orejas M."/>
            <person name="Orosz E."/>
            <person name="Ouedraogo J.P."/>
            <person name="Overkamp K.M."/>
            <person name="Park H.-S."/>
            <person name="Perrone G."/>
            <person name="Piumi F."/>
            <person name="Punt P.J."/>
            <person name="Ram A.F."/>
            <person name="Ramon A."/>
            <person name="Rauscher S."/>
            <person name="Record E."/>
            <person name="Riano-Pachon D.M."/>
            <person name="Robert V."/>
            <person name="Roehrig J."/>
            <person name="Ruller R."/>
            <person name="Salamov A."/>
            <person name="Salih N.S."/>
            <person name="Samson R.A."/>
            <person name="Sandor E."/>
            <person name="Sanguinetti M."/>
            <person name="Schuetze T."/>
            <person name="Sepcic K."/>
            <person name="Shelest E."/>
            <person name="Sherlock G."/>
            <person name="Sophianopoulou V."/>
            <person name="Squina F.M."/>
            <person name="Sun H."/>
            <person name="Susca A."/>
            <person name="Todd R.B."/>
            <person name="Tsang A."/>
            <person name="Unkles S.E."/>
            <person name="van de Wiele N."/>
            <person name="van Rossen-Uffink D."/>
            <person name="Oliveira J.V."/>
            <person name="Vesth T.C."/>
            <person name="Visser J."/>
            <person name="Yu J.-H."/>
            <person name="Zhou M."/>
            <person name="Andersen M.R."/>
            <person name="Archer D.B."/>
            <person name="Baker S.E."/>
            <person name="Benoit I."/>
            <person name="Brakhage A.A."/>
            <person name="Braus G.H."/>
            <person name="Fischer R."/>
            <person name="Frisvad J.C."/>
            <person name="Goldman G.H."/>
            <person name="Houbraken J."/>
            <person name="Oakley B."/>
            <person name="Pocsi I."/>
            <person name="Scazzocchio C."/>
            <person name="Seiboth B."/>
            <person name="vanKuyk P.A."/>
            <person name="Wortman J."/>
            <person name="Dyer P.S."/>
            <person name="Grigoriev I.V."/>
        </authorList>
    </citation>
    <scope>NUCLEOTIDE SEQUENCE [LARGE SCALE GENOMIC DNA]</scope>
    <source>
        <strain evidence="3">DTO 134E9</strain>
    </source>
</reference>
<dbReference type="OrthoDB" id="5411560at2759"/>
<proteinExistence type="predicted"/>
<dbReference type="Proteomes" id="UP000184383">
    <property type="component" value="Unassembled WGS sequence"/>
</dbReference>
<feature type="region of interest" description="Disordered" evidence="1">
    <location>
        <begin position="484"/>
        <end position="536"/>
    </location>
</feature>
<organism evidence="2 3">
    <name type="scientific">Aspergillus wentii DTO 134E9</name>
    <dbReference type="NCBI Taxonomy" id="1073089"/>
    <lineage>
        <taxon>Eukaryota</taxon>
        <taxon>Fungi</taxon>
        <taxon>Dikarya</taxon>
        <taxon>Ascomycota</taxon>
        <taxon>Pezizomycotina</taxon>
        <taxon>Eurotiomycetes</taxon>
        <taxon>Eurotiomycetidae</taxon>
        <taxon>Eurotiales</taxon>
        <taxon>Aspergillaceae</taxon>
        <taxon>Aspergillus</taxon>
        <taxon>Aspergillus subgen. Cremei</taxon>
    </lineage>
</organism>
<dbReference type="VEuPathDB" id="FungiDB:ASPWEDRAFT_52288"/>
<evidence type="ECO:0000256" key="1">
    <source>
        <dbReference type="SAM" id="MobiDB-lite"/>
    </source>
</evidence>
<name>A0A1L9RG51_ASPWE</name>